<keyword evidence="2 8" id="KW-0479">Metal-binding</keyword>
<evidence type="ECO:0000256" key="7">
    <source>
        <dbReference type="PIRSR" id="PIRSR006809-1"/>
    </source>
</evidence>
<evidence type="ECO:0000256" key="9">
    <source>
        <dbReference type="SAM" id="Coils"/>
    </source>
</evidence>
<evidence type="ECO:0000256" key="3">
    <source>
        <dbReference type="ARBA" id="ARBA00022741"/>
    </source>
</evidence>
<dbReference type="InterPro" id="IPR027417">
    <property type="entry name" value="P-loop_NTPase"/>
</dbReference>
<evidence type="ECO:0000256" key="2">
    <source>
        <dbReference type="ARBA" id="ARBA00022723"/>
    </source>
</evidence>
<dbReference type="InterPro" id="IPR006073">
    <property type="entry name" value="GTP-bd"/>
</dbReference>
<proteinExistence type="inferred from homology"/>
<gene>
    <name evidence="6" type="primary">hflX</name>
    <name evidence="11" type="ORF">EI42_05379</name>
</gene>
<dbReference type="PROSITE" id="PS51705">
    <property type="entry name" value="G_HFLX"/>
    <property type="match status" value="1"/>
</dbReference>
<dbReference type="InterPro" id="IPR016496">
    <property type="entry name" value="GTPase_HflX"/>
</dbReference>
<comment type="caution">
    <text evidence="11">The sequence shown here is derived from an EMBL/GenBank/DDBJ whole genome shotgun (WGS) entry which is preliminary data.</text>
</comment>
<dbReference type="EMBL" id="QKUF01000031">
    <property type="protein sequence ID" value="PZW22594.1"/>
    <property type="molecule type" value="Genomic_DNA"/>
</dbReference>
<keyword evidence="5 6" id="KW-0342">GTP-binding</keyword>
<dbReference type="PIRSF" id="PIRSF006809">
    <property type="entry name" value="GTP-binding_hflX_prd"/>
    <property type="match status" value="1"/>
</dbReference>
<feature type="binding site" evidence="8">
    <location>
        <position position="257"/>
    </location>
    <ligand>
        <name>Mg(2+)</name>
        <dbReference type="ChEBI" id="CHEBI:18420"/>
    </ligand>
</feature>
<keyword evidence="9" id="KW-0175">Coiled coil</keyword>
<comment type="subunit">
    <text evidence="6">Monomer. Associates with the 50S ribosomal subunit.</text>
</comment>
<keyword evidence="4 8" id="KW-0460">Magnesium</keyword>
<dbReference type="Pfam" id="PF13167">
    <property type="entry name" value="GTP-bdg_N"/>
    <property type="match status" value="1"/>
</dbReference>
<feature type="binding site" evidence="7">
    <location>
        <begin position="250"/>
        <end position="257"/>
    </location>
    <ligand>
        <name>GTP</name>
        <dbReference type="ChEBI" id="CHEBI:37565"/>
    </ligand>
</feature>
<dbReference type="Gene3D" id="3.40.50.300">
    <property type="entry name" value="P-loop containing nucleotide triphosphate hydrolases"/>
    <property type="match status" value="1"/>
</dbReference>
<comment type="similarity">
    <text evidence="6">Belongs to the TRAFAC class OBG-HflX-like GTPase superfamily. HflX GTPase family.</text>
</comment>
<protein>
    <recommendedName>
        <fullName evidence="6">GTPase HflX</fullName>
    </recommendedName>
    <alternativeName>
        <fullName evidence="6">GTP-binding protein HflX</fullName>
    </alternativeName>
</protein>
<dbReference type="HAMAP" id="MF_00900">
    <property type="entry name" value="GTPase_HflX"/>
    <property type="match status" value="1"/>
</dbReference>
<comment type="subcellular location">
    <subcellularLocation>
        <location evidence="6">Cytoplasm</location>
    </subcellularLocation>
    <text evidence="6">May associate with membranes.</text>
</comment>
<keyword evidence="12" id="KW-1185">Reference proteome</keyword>
<dbReference type="InterPro" id="IPR042108">
    <property type="entry name" value="GTPase_HflX_N_sf"/>
</dbReference>
<evidence type="ECO:0000256" key="5">
    <source>
        <dbReference type="ARBA" id="ARBA00023134"/>
    </source>
</evidence>
<dbReference type="GO" id="GO:0046872">
    <property type="term" value="F:metal ion binding"/>
    <property type="evidence" value="ECO:0007669"/>
    <property type="project" value="UniProtKB-KW"/>
</dbReference>
<keyword evidence="3 6" id="KW-0547">Nucleotide-binding</keyword>
<dbReference type="OrthoDB" id="9812272at2"/>
<dbReference type="PANTHER" id="PTHR10229">
    <property type="entry name" value="GTP-BINDING PROTEIN HFLX"/>
    <property type="match status" value="1"/>
</dbReference>
<dbReference type="Pfam" id="PF16360">
    <property type="entry name" value="GTP-bdg_M"/>
    <property type="match status" value="1"/>
</dbReference>
<reference evidence="11 12" key="1">
    <citation type="submission" date="2018-06" db="EMBL/GenBank/DDBJ databases">
        <title>Genomic Encyclopedia of Archaeal and Bacterial Type Strains, Phase II (KMG-II): from individual species to whole genera.</title>
        <authorList>
            <person name="Goeker M."/>
        </authorList>
    </citation>
    <scope>NUCLEOTIDE SEQUENCE [LARGE SCALE GENOMIC DNA]</scope>
    <source>
        <strain evidence="11 12">ATCC BAA-1881</strain>
    </source>
</reference>
<feature type="coiled-coil region" evidence="9">
    <location>
        <begin position="203"/>
        <end position="237"/>
    </location>
</feature>
<feature type="domain" description="Hflx-type G" evidence="10">
    <location>
        <begin position="244"/>
        <end position="408"/>
    </location>
</feature>
<evidence type="ECO:0000256" key="1">
    <source>
        <dbReference type="ARBA" id="ARBA00022490"/>
    </source>
</evidence>
<evidence type="ECO:0000259" key="10">
    <source>
        <dbReference type="PROSITE" id="PS51705"/>
    </source>
</evidence>
<keyword evidence="1 6" id="KW-0963">Cytoplasm</keyword>
<evidence type="ECO:0000313" key="11">
    <source>
        <dbReference type="EMBL" id="PZW22594.1"/>
    </source>
</evidence>
<dbReference type="RefSeq" id="WP_111325640.1">
    <property type="nucleotide sequence ID" value="NZ_BIFX01000001.1"/>
</dbReference>
<feature type="binding site" evidence="7">
    <location>
        <begin position="386"/>
        <end position="388"/>
    </location>
    <ligand>
        <name>GTP</name>
        <dbReference type="ChEBI" id="CHEBI:37565"/>
    </ligand>
</feature>
<dbReference type="GO" id="GO:0005525">
    <property type="term" value="F:GTP binding"/>
    <property type="evidence" value="ECO:0007669"/>
    <property type="project" value="UniProtKB-UniRule"/>
</dbReference>
<evidence type="ECO:0000313" key="12">
    <source>
        <dbReference type="Proteomes" id="UP000248806"/>
    </source>
</evidence>
<dbReference type="Pfam" id="PF01926">
    <property type="entry name" value="MMR_HSR1"/>
    <property type="match status" value="1"/>
</dbReference>
<dbReference type="GO" id="GO:0005737">
    <property type="term" value="C:cytoplasm"/>
    <property type="evidence" value="ECO:0007669"/>
    <property type="project" value="UniProtKB-SubCell"/>
</dbReference>
<accession>A0A326U0F5</accession>
<dbReference type="InterPro" id="IPR032305">
    <property type="entry name" value="GTP-bd_M"/>
</dbReference>
<dbReference type="Gene3D" id="3.40.50.11060">
    <property type="entry name" value="GTPase HflX, N-terminal domain"/>
    <property type="match status" value="1"/>
</dbReference>
<comment type="function">
    <text evidence="6">GTPase that associates with the 50S ribosomal subunit and may have a role during protein synthesis or ribosome biogenesis.</text>
</comment>
<dbReference type="SUPFAM" id="SSF52540">
    <property type="entry name" value="P-loop containing nucleoside triphosphate hydrolases"/>
    <property type="match status" value="1"/>
</dbReference>
<dbReference type="CDD" id="cd01878">
    <property type="entry name" value="HflX"/>
    <property type="match status" value="1"/>
</dbReference>
<dbReference type="GO" id="GO:0003924">
    <property type="term" value="F:GTPase activity"/>
    <property type="evidence" value="ECO:0007669"/>
    <property type="project" value="UniProtKB-UniRule"/>
</dbReference>
<evidence type="ECO:0000256" key="4">
    <source>
        <dbReference type="ARBA" id="ARBA00022842"/>
    </source>
</evidence>
<feature type="binding site" evidence="7">
    <location>
        <begin position="363"/>
        <end position="366"/>
    </location>
    <ligand>
        <name>GTP</name>
        <dbReference type="ChEBI" id="CHEBI:37565"/>
    </ligand>
</feature>
<name>A0A326U0F5_THEHA</name>
<sequence>MLLPRFWDSSISRAGFLSTRLEVATANRERLHYTHTRTRPEQALLVAVEADEHDGMWSAEDSLTELTALAQTAGALVVGSLVQRLPHPDPLTYLGKGRAQELADLEKQLHCDLVIFDDELTPTQQHTLEKMLHARVIDRTALILDIFARRALSREGRLQVELAQLEYRLPRLAGNNLALSRQGGGSRGVGAAGGAIGIRGPGETKLEVDRRRIRRRVAELREEIEQIRMQRAVQRRQRITRSMPHVAVVGYTNAGKSTLFNALTAAGVLAENKLFATLDPITRHLVLPGNQEILLSDTVGFIQKLPTHLIAAFRATLEEVLNADILLEVVDASHVNAIEQSVTVNMLLDELGAGEKPRVTVLNKVDLLDDPTDLDLTLYPNAVPVSAREGQGLEALGDMIATVLATHMGTVEVVIPFDRGDLVELFHRRGYVEHMEYQTQGTLLIGRLPRSIAAFYRPFVTTFQRELAY</sequence>
<feature type="binding site" evidence="7">
    <location>
        <begin position="275"/>
        <end position="279"/>
    </location>
    <ligand>
        <name>GTP</name>
        <dbReference type="ChEBI" id="CHEBI:37565"/>
    </ligand>
</feature>
<dbReference type="AlphaFoldDB" id="A0A326U0F5"/>
<comment type="cofactor">
    <cofactor evidence="8">
        <name>Mg(2+)</name>
        <dbReference type="ChEBI" id="CHEBI:18420"/>
    </cofactor>
</comment>
<evidence type="ECO:0000256" key="6">
    <source>
        <dbReference type="HAMAP-Rule" id="MF_00900"/>
    </source>
</evidence>
<evidence type="ECO:0000256" key="8">
    <source>
        <dbReference type="PIRSR" id="PIRSR006809-2"/>
    </source>
</evidence>
<dbReference type="GO" id="GO:0043022">
    <property type="term" value="F:ribosome binding"/>
    <property type="evidence" value="ECO:0007669"/>
    <property type="project" value="TreeGrafter"/>
</dbReference>
<organism evidence="11 12">
    <name type="scientific">Thermosporothrix hazakensis</name>
    <dbReference type="NCBI Taxonomy" id="644383"/>
    <lineage>
        <taxon>Bacteria</taxon>
        <taxon>Bacillati</taxon>
        <taxon>Chloroflexota</taxon>
        <taxon>Ktedonobacteria</taxon>
        <taxon>Ktedonobacterales</taxon>
        <taxon>Thermosporotrichaceae</taxon>
        <taxon>Thermosporothrix</taxon>
    </lineage>
</organism>
<dbReference type="InterPro" id="IPR025121">
    <property type="entry name" value="GTPase_HflX_N"/>
</dbReference>
<dbReference type="FunFam" id="3.40.50.11060:FF:000001">
    <property type="entry name" value="GTPase HflX"/>
    <property type="match status" value="1"/>
</dbReference>
<dbReference type="NCBIfam" id="TIGR03156">
    <property type="entry name" value="GTP_HflX"/>
    <property type="match status" value="1"/>
</dbReference>
<dbReference type="PANTHER" id="PTHR10229:SF0">
    <property type="entry name" value="GTP-BINDING PROTEIN 6-RELATED"/>
    <property type="match status" value="1"/>
</dbReference>
<dbReference type="Gene3D" id="6.10.250.2860">
    <property type="match status" value="1"/>
</dbReference>
<dbReference type="Proteomes" id="UP000248806">
    <property type="component" value="Unassembled WGS sequence"/>
</dbReference>
<feature type="binding site" evidence="8">
    <location>
        <position position="277"/>
    </location>
    <ligand>
        <name>Mg(2+)</name>
        <dbReference type="ChEBI" id="CHEBI:18420"/>
    </ligand>
</feature>
<dbReference type="InterPro" id="IPR030394">
    <property type="entry name" value="G_HFLX_dom"/>
</dbReference>
<dbReference type="PRINTS" id="PR00326">
    <property type="entry name" value="GTP1OBG"/>
</dbReference>
<feature type="binding site" evidence="7">
    <location>
        <begin position="297"/>
        <end position="300"/>
    </location>
    <ligand>
        <name>GTP</name>
        <dbReference type="ChEBI" id="CHEBI:37565"/>
    </ligand>
</feature>